<dbReference type="Proteomes" id="UP001185092">
    <property type="component" value="Unassembled WGS sequence"/>
</dbReference>
<dbReference type="InterPro" id="IPR010886">
    <property type="entry name" value="Hc1"/>
</dbReference>
<sequence>MELYNELKELILAVEKDADAFYNKNNKAAGTRVRNAMQEIKGKAQDIRVNVLDVKKTREEA</sequence>
<proteinExistence type="inferred from homology"/>
<dbReference type="AlphaFoldDB" id="A0AAE3XRF2"/>
<organism evidence="3 4">
    <name type="scientific">Aureibacter tunicatorum</name>
    <dbReference type="NCBI Taxonomy" id="866807"/>
    <lineage>
        <taxon>Bacteria</taxon>
        <taxon>Pseudomonadati</taxon>
        <taxon>Bacteroidota</taxon>
        <taxon>Cytophagia</taxon>
        <taxon>Cytophagales</taxon>
        <taxon>Persicobacteraceae</taxon>
        <taxon>Aureibacter</taxon>
    </lineage>
</organism>
<accession>A0AAE3XRF2</accession>
<dbReference type="Pfam" id="PF07432">
    <property type="entry name" value="Hc1"/>
    <property type="match status" value="1"/>
</dbReference>
<evidence type="ECO:0008006" key="5">
    <source>
        <dbReference type="Google" id="ProtNLM"/>
    </source>
</evidence>
<dbReference type="GO" id="GO:0030527">
    <property type="term" value="F:structural constituent of chromatin"/>
    <property type="evidence" value="ECO:0007669"/>
    <property type="project" value="InterPro"/>
</dbReference>
<keyword evidence="4" id="KW-1185">Reference proteome</keyword>
<dbReference type="GO" id="GO:0003677">
    <property type="term" value="F:DNA binding"/>
    <property type="evidence" value="ECO:0007669"/>
    <property type="project" value="InterPro"/>
</dbReference>
<evidence type="ECO:0000313" key="4">
    <source>
        <dbReference type="Proteomes" id="UP001185092"/>
    </source>
</evidence>
<evidence type="ECO:0000256" key="1">
    <source>
        <dbReference type="ARBA" id="ARBA00002333"/>
    </source>
</evidence>
<comment type="function">
    <text evidence="1">Might have a role analogous to that of eukaryotic histone proteins.</text>
</comment>
<name>A0AAE3XRF2_9BACT</name>
<gene>
    <name evidence="3" type="ORF">HNQ88_003759</name>
</gene>
<comment type="similarity">
    <text evidence="2">Belongs to the histone H1/H5 family. HCT subfamily.</text>
</comment>
<protein>
    <recommendedName>
        <fullName evidence="5">Histone H1-like protein Hc1</fullName>
    </recommendedName>
</protein>
<evidence type="ECO:0000313" key="3">
    <source>
        <dbReference type="EMBL" id="MDR6240683.1"/>
    </source>
</evidence>
<comment type="caution">
    <text evidence="3">The sequence shown here is derived from an EMBL/GenBank/DDBJ whole genome shotgun (WGS) entry which is preliminary data.</text>
</comment>
<dbReference type="RefSeq" id="WP_309940808.1">
    <property type="nucleotide sequence ID" value="NZ_AP025306.1"/>
</dbReference>
<evidence type="ECO:0000256" key="2">
    <source>
        <dbReference type="ARBA" id="ARBA00008424"/>
    </source>
</evidence>
<reference evidence="3" key="1">
    <citation type="submission" date="2023-07" db="EMBL/GenBank/DDBJ databases">
        <title>Genomic Encyclopedia of Type Strains, Phase IV (KMG-IV): sequencing the most valuable type-strain genomes for metagenomic binning, comparative biology and taxonomic classification.</title>
        <authorList>
            <person name="Goeker M."/>
        </authorList>
    </citation>
    <scope>NUCLEOTIDE SEQUENCE</scope>
    <source>
        <strain evidence="3">DSM 26174</strain>
    </source>
</reference>
<dbReference type="EMBL" id="JAVDQD010000005">
    <property type="protein sequence ID" value="MDR6240683.1"/>
    <property type="molecule type" value="Genomic_DNA"/>
</dbReference>